<dbReference type="Proteomes" id="UP001319200">
    <property type="component" value="Unassembled WGS sequence"/>
</dbReference>
<dbReference type="Gene3D" id="2.170.16.10">
    <property type="entry name" value="Hedgehog/Intein (Hint) domain"/>
    <property type="match status" value="1"/>
</dbReference>
<dbReference type="PROSITE" id="PS50818">
    <property type="entry name" value="INTEIN_C_TER"/>
    <property type="match status" value="1"/>
</dbReference>
<evidence type="ECO:0000313" key="4">
    <source>
        <dbReference type="Proteomes" id="UP001319200"/>
    </source>
</evidence>
<gene>
    <name evidence="3" type="ORF">KK083_04560</name>
</gene>
<evidence type="ECO:0000313" key="3">
    <source>
        <dbReference type="EMBL" id="MBT1696133.1"/>
    </source>
</evidence>
<evidence type="ECO:0000256" key="1">
    <source>
        <dbReference type="SAM" id="SignalP"/>
    </source>
</evidence>
<sequence>MIRNLLLVMLVGFCMNSFADRPKDDDQWKLVQKLLDERIRQNTLLIEQGRQDEANYVIDMHKLLLGDSKRFIPATMESSLQRELGDVFLGGNKTDLTGRIQPYLIILLPAFEAAEYLERGDELQPLKVDSASYTLGLRNTHQRSLIATLVITGYITSTANPQGIYVPIAGSTYALNQKLGFDMYNRFASVPPRPRQQTTEAFIGEVTERFITILEGPATPPPSPFEITCDVTIEQLTRQTQTIRESEYESALTGFKNLLQDASKKVNGCEYMFADRDLAFVKDDVFSGQVIPDKLVTLAKYSGFKMYVVYKEVNFAMSSADWATFAQSVYEGSSLLNGSNSILLIVPYLMLDIGCSHTNRWLGERENDRTAIIQPVIYSADATVKNAMNLAFATAAEWNAKFLNAFAKIPKDHVIYSYYFRADGKVLSVTSTKHNQTDNESIVELNFWYDKEAMEYLAHTVYNPHNASDYATNNPLLASRSVSTWDNFKQEIASRLKNPNPQMHPHNLKEQYIEMYHQAYAFNYLKRTYPRYFSEGISAQEPLPDDALIEVPQDLVLVAIDAASLILSPWGLDAAAEVVGFMYCTFQGDYVNAALYGTSLALVAVTPAIVRGFIRGADFAITAEKKIAVELVEGAAQTAARTMRDGYDAAAKLLILSPNDIDNVVDAMPPLDVPSVDIRTIRINGVDYDIATTGKFFMDGNVMKCYIDGGYCFAAGTPVLLADGSRANIEHITKGQKILSYDHHAGASCENKVVSVVKRTARRISRLLLAGAALFVTPEHPLFANNEYTQAQHLHPGDSILTAEGNYKKVEAIVTYDSAVTVYNLEVENAHNYFAGERALLVHNSCGWLTIKNAVQESSFRIFHNKVISAALTAPERKAFYDFLAAMPDQTLFNRIVGNEISPGAWAALHRAGRDLLKADPEILAKVTKVLEHGNLARYIPIQTGTRNITTRIELLEQIARLQDEAGTLSKARMSPLADLMDNLEHFLITHASKPGAVDFMRELTESARKMVGGSFILDVLKNNPDKIGTVIRFEATVTTQVDDIGDVVVDIVSTKGNITNIFNEFKNWGSMSPNYHESFVRQFSAYLISKDVGGFYYFFKKDAQGFNSLGDLRSAVATAMESHKSILDDLPPEKLRLFGEIENQTLKNSNIDHFLNNNFAKIFDLVE</sequence>
<keyword evidence="4" id="KW-1185">Reference proteome</keyword>
<dbReference type="InterPro" id="IPR030934">
    <property type="entry name" value="Intein_C"/>
</dbReference>
<dbReference type="InterPro" id="IPR006141">
    <property type="entry name" value="Intein_N"/>
</dbReference>
<feature type="domain" description="Hint" evidence="2">
    <location>
        <begin position="710"/>
        <end position="804"/>
    </location>
</feature>
<dbReference type="SMART" id="SM00306">
    <property type="entry name" value="HintN"/>
    <property type="match status" value="1"/>
</dbReference>
<dbReference type="EMBL" id="JAHESF010000003">
    <property type="protein sequence ID" value="MBT1696133.1"/>
    <property type="molecule type" value="Genomic_DNA"/>
</dbReference>
<keyword evidence="1" id="KW-0732">Signal</keyword>
<dbReference type="InterPro" id="IPR003587">
    <property type="entry name" value="Hint_dom_N"/>
</dbReference>
<organism evidence="3 4">
    <name type="scientific">Chryseosolibacter histidini</name>
    <dbReference type="NCBI Taxonomy" id="2782349"/>
    <lineage>
        <taxon>Bacteria</taxon>
        <taxon>Pseudomonadati</taxon>
        <taxon>Bacteroidota</taxon>
        <taxon>Cytophagia</taxon>
        <taxon>Cytophagales</taxon>
        <taxon>Chryseotaleaceae</taxon>
        <taxon>Chryseosolibacter</taxon>
    </lineage>
</organism>
<comment type="caution">
    <text evidence="3">The sequence shown here is derived from an EMBL/GenBank/DDBJ whole genome shotgun (WGS) entry which is preliminary data.</text>
</comment>
<accession>A0AAP2DIR3</accession>
<reference evidence="3 4" key="1">
    <citation type="submission" date="2021-05" db="EMBL/GenBank/DDBJ databases">
        <title>A Polyphasic approach of four new species of the genus Ohtaekwangia: Ohtaekwangia histidinii sp. nov., Ohtaekwangia cretensis sp. nov., Ohtaekwangia indiensis sp. nov., Ohtaekwangia reichenbachii sp. nov. from diverse environment.</title>
        <authorList>
            <person name="Octaviana S."/>
        </authorList>
    </citation>
    <scope>NUCLEOTIDE SEQUENCE [LARGE SCALE GENOMIC DNA]</scope>
    <source>
        <strain evidence="3 4">PWU4</strain>
    </source>
</reference>
<evidence type="ECO:0000259" key="2">
    <source>
        <dbReference type="SMART" id="SM00306"/>
    </source>
</evidence>
<protein>
    <recommendedName>
        <fullName evidence="2">Hint domain-containing protein</fullName>
    </recommendedName>
</protein>
<dbReference type="PROSITE" id="PS50817">
    <property type="entry name" value="INTEIN_N_TER"/>
    <property type="match status" value="1"/>
</dbReference>
<dbReference type="SUPFAM" id="SSF51294">
    <property type="entry name" value="Hedgehog/intein (Hint) domain"/>
    <property type="match status" value="1"/>
</dbReference>
<name>A0AAP2DIR3_9BACT</name>
<dbReference type="InterPro" id="IPR036844">
    <property type="entry name" value="Hint_dom_sf"/>
</dbReference>
<dbReference type="AlphaFoldDB" id="A0AAP2DIR3"/>
<dbReference type="NCBIfam" id="TIGR01443">
    <property type="entry name" value="intein_Cterm"/>
    <property type="match status" value="1"/>
</dbReference>
<feature type="chain" id="PRO_5043016302" description="Hint domain-containing protein" evidence="1">
    <location>
        <begin position="20"/>
        <end position="1168"/>
    </location>
</feature>
<dbReference type="GO" id="GO:0016539">
    <property type="term" value="P:intein-mediated protein splicing"/>
    <property type="evidence" value="ECO:0007669"/>
    <property type="project" value="InterPro"/>
</dbReference>
<dbReference type="RefSeq" id="WP_254161143.1">
    <property type="nucleotide sequence ID" value="NZ_JAHESF010000003.1"/>
</dbReference>
<dbReference type="CDD" id="cd00081">
    <property type="entry name" value="Hint"/>
    <property type="match status" value="1"/>
</dbReference>
<dbReference type="Pfam" id="PF07591">
    <property type="entry name" value="PT-HINT"/>
    <property type="match status" value="1"/>
</dbReference>
<feature type="signal peptide" evidence="1">
    <location>
        <begin position="1"/>
        <end position="19"/>
    </location>
</feature>
<proteinExistence type="predicted"/>